<evidence type="ECO:0000256" key="1">
    <source>
        <dbReference type="ARBA" id="ARBA00022441"/>
    </source>
</evidence>
<dbReference type="InterPro" id="IPR006652">
    <property type="entry name" value="Kelch_1"/>
</dbReference>
<dbReference type="EMBL" id="CDMY01000933">
    <property type="protein sequence ID" value="CEM37287.1"/>
    <property type="molecule type" value="Genomic_DNA"/>
</dbReference>
<keyword evidence="2" id="KW-0677">Repeat</keyword>
<dbReference type="STRING" id="1169540.A0A0G4H158"/>
<dbReference type="Proteomes" id="UP000041254">
    <property type="component" value="Unassembled WGS sequence"/>
</dbReference>
<name>A0A0G4H158_VITBC</name>
<sequence>MPYPYHWDHAALMAQGKIYAVGGYIGSEGRAMDQIRAFDPETSEWTDLSPLPASRHHVMASVYPSPANDAFVIVGGIDGELGDHATASAWLYNITSDSISELPNMPRTRAAGAAVTYDGLIYVIGGMQDDGVRPNLSAEVPIPSMMVFDPSTNEWGERDGPPVHLEHIAAAVFDEGIWVVAGRWGWGEGHLEKGEVYIYDRKTMSWHEGPRLNQPRAAHGVVVIDNKYLVTVGGEYDGTPLTSVEFLASSSLCERRESEYQKVRAVLNAPVGVLSLLDRIAQADCDDVRGSDRRWIRGEDLPIAAKATGG</sequence>
<dbReference type="InterPro" id="IPR015915">
    <property type="entry name" value="Kelch-typ_b-propeller"/>
</dbReference>
<dbReference type="AlphaFoldDB" id="A0A0G4H158"/>
<dbReference type="SMART" id="SM00612">
    <property type="entry name" value="Kelch"/>
    <property type="match status" value="4"/>
</dbReference>
<evidence type="ECO:0008006" key="5">
    <source>
        <dbReference type="Google" id="ProtNLM"/>
    </source>
</evidence>
<evidence type="ECO:0000313" key="4">
    <source>
        <dbReference type="Proteomes" id="UP000041254"/>
    </source>
</evidence>
<proteinExistence type="predicted"/>
<dbReference type="PRINTS" id="PR00501">
    <property type="entry name" value="KELCHREPEAT"/>
</dbReference>
<reference evidence="3 4" key="1">
    <citation type="submission" date="2014-11" db="EMBL/GenBank/DDBJ databases">
        <authorList>
            <person name="Zhu J."/>
            <person name="Qi W."/>
            <person name="Song R."/>
        </authorList>
    </citation>
    <scope>NUCLEOTIDE SEQUENCE [LARGE SCALE GENOMIC DNA]</scope>
</reference>
<evidence type="ECO:0000256" key="2">
    <source>
        <dbReference type="ARBA" id="ARBA00022737"/>
    </source>
</evidence>
<keyword evidence="1" id="KW-0880">Kelch repeat</keyword>
<dbReference type="OrthoDB" id="45365at2759"/>
<protein>
    <recommendedName>
        <fullName evidence="5">Galactose oxidase</fullName>
    </recommendedName>
</protein>
<evidence type="ECO:0000313" key="3">
    <source>
        <dbReference type="EMBL" id="CEM37287.1"/>
    </source>
</evidence>
<dbReference type="Gene3D" id="2.120.10.80">
    <property type="entry name" value="Kelch-type beta propeller"/>
    <property type="match status" value="2"/>
</dbReference>
<dbReference type="Pfam" id="PF24681">
    <property type="entry name" value="Kelch_KLHDC2_KLHL20_DRC7"/>
    <property type="match status" value="1"/>
</dbReference>
<gene>
    <name evidence="3" type="ORF">Vbra_87</name>
</gene>
<accession>A0A0G4H158</accession>
<keyword evidence="4" id="KW-1185">Reference proteome</keyword>
<organism evidence="3 4">
    <name type="scientific">Vitrella brassicaformis (strain CCMP3155)</name>
    <dbReference type="NCBI Taxonomy" id="1169540"/>
    <lineage>
        <taxon>Eukaryota</taxon>
        <taxon>Sar</taxon>
        <taxon>Alveolata</taxon>
        <taxon>Colpodellida</taxon>
        <taxon>Vitrellaceae</taxon>
        <taxon>Vitrella</taxon>
    </lineage>
</organism>
<dbReference type="VEuPathDB" id="CryptoDB:Vbra_87"/>
<dbReference type="InParanoid" id="A0A0G4H158"/>
<dbReference type="PhylomeDB" id="A0A0G4H158"/>
<dbReference type="PANTHER" id="PTHR46344:SF27">
    <property type="entry name" value="KELCH REPEAT SUPERFAMILY PROTEIN"/>
    <property type="match status" value="1"/>
</dbReference>
<dbReference type="PANTHER" id="PTHR46344">
    <property type="entry name" value="OS02G0202900 PROTEIN"/>
    <property type="match status" value="1"/>
</dbReference>
<dbReference type="SUPFAM" id="SSF117281">
    <property type="entry name" value="Kelch motif"/>
    <property type="match status" value="1"/>
</dbReference>